<keyword evidence="2" id="KW-0732">Signal</keyword>
<evidence type="ECO:0000313" key="4">
    <source>
        <dbReference type="Proteomes" id="UP000250266"/>
    </source>
</evidence>
<reference evidence="3 4" key="1">
    <citation type="journal article" date="2016" name="Nat. Commun.">
        <title>Ectomycorrhizal ecology is imprinted in the genome of the dominant symbiotic fungus Cenococcum geophilum.</title>
        <authorList>
            <consortium name="DOE Joint Genome Institute"/>
            <person name="Peter M."/>
            <person name="Kohler A."/>
            <person name="Ohm R.A."/>
            <person name="Kuo A."/>
            <person name="Krutzmann J."/>
            <person name="Morin E."/>
            <person name="Arend M."/>
            <person name="Barry K.W."/>
            <person name="Binder M."/>
            <person name="Choi C."/>
            <person name="Clum A."/>
            <person name="Copeland A."/>
            <person name="Grisel N."/>
            <person name="Haridas S."/>
            <person name="Kipfer T."/>
            <person name="LaButti K."/>
            <person name="Lindquist E."/>
            <person name="Lipzen A."/>
            <person name="Maire R."/>
            <person name="Meier B."/>
            <person name="Mihaltcheva S."/>
            <person name="Molinier V."/>
            <person name="Murat C."/>
            <person name="Poggeler S."/>
            <person name="Quandt C.A."/>
            <person name="Sperisen C."/>
            <person name="Tritt A."/>
            <person name="Tisserant E."/>
            <person name="Crous P.W."/>
            <person name="Henrissat B."/>
            <person name="Nehls U."/>
            <person name="Egli S."/>
            <person name="Spatafora J.W."/>
            <person name="Grigoriev I.V."/>
            <person name="Martin F.M."/>
        </authorList>
    </citation>
    <scope>NUCLEOTIDE SEQUENCE [LARGE SCALE GENOMIC DNA]</scope>
    <source>
        <strain evidence="3 4">CBS 459.81</strain>
    </source>
</reference>
<evidence type="ECO:0000256" key="1">
    <source>
        <dbReference type="SAM" id="MobiDB-lite"/>
    </source>
</evidence>
<feature type="chain" id="PRO_5034229571" evidence="2">
    <location>
        <begin position="28"/>
        <end position="103"/>
    </location>
</feature>
<protein>
    <submittedName>
        <fullName evidence="3">Uncharacterized protein</fullName>
    </submittedName>
</protein>
<dbReference type="EMBL" id="KV745063">
    <property type="protein sequence ID" value="OCK78383.1"/>
    <property type="molecule type" value="Genomic_DNA"/>
</dbReference>
<dbReference type="Proteomes" id="UP000250266">
    <property type="component" value="Unassembled WGS sequence"/>
</dbReference>
<dbReference type="AlphaFoldDB" id="A0A8E2E6U9"/>
<name>A0A8E2E6U9_9PEZI</name>
<organism evidence="3 4">
    <name type="scientific">Lepidopterella palustris CBS 459.81</name>
    <dbReference type="NCBI Taxonomy" id="1314670"/>
    <lineage>
        <taxon>Eukaryota</taxon>
        <taxon>Fungi</taxon>
        <taxon>Dikarya</taxon>
        <taxon>Ascomycota</taxon>
        <taxon>Pezizomycotina</taxon>
        <taxon>Dothideomycetes</taxon>
        <taxon>Pleosporomycetidae</taxon>
        <taxon>Mytilinidiales</taxon>
        <taxon>Argynnaceae</taxon>
        <taxon>Lepidopterella</taxon>
    </lineage>
</organism>
<accession>A0A8E2E6U9</accession>
<gene>
    <name evidence="3" type="ORF">K432DRAFT_406529</name>
</gene>
<feature type="region of interest" description="Disordered" evidence="1">
    <location>
        <begin position="24"/>
        <end position="103"/>
    </location>
</feature>
<proteinExistence type="predicted"/>
<keyword evidence="4" id="KW-1185">Reference proteome</keyword>
<feature type="compositionally biased region" description="Low complexity" evidence="1">
    <location>
        <begin position="63"/>
        <end position="81"/>
    </location>
</feature>
<sequence>MDQASWHWHWLTRILGYFASNSISASASSPDWQSLPSLPVEPGTPLQPAQQRKSAQACEEDLQQQPQQPAQPSAPETPASAYFRRRPAQPFRENDMTFPLHRS</sequence>
<evidence type="ECO:0000313" key="3">
    <source>
        <dbReference type="EMBL" id="OCK78383.1"/>
    </source>
</evidence>
<evidence type="ECO:0000256" key="2">
    <source>
        <dbReference type="SAM" id="SignalP"/>
    </source>
</evidence>
<feature type="signal peptide" evidence="2">
    <location>
        <begin position="1"/>
        <end position="27"/>
    </location>
</feature>